<gene>
    <name evidence="1" type="ORF">QR695_01120</name>
</gene>
<comment type="caution">
    <text evidence="1">The sequence shown here is derived from an EMBL/GenBank/DDBJ whole genome shotgun (WGS) entry which is preliminary data.</text>
</comment>
<dbReference type="RefSeq" id="WP_214719941.1">
    <property type="nucleotide sequence ID" value="NZ_CP183077.1"/>
</dbReference>
<sequence length="115" mass="13435">MSYTHEFGVLDSTNRQSSYDTYTPERFDCVSVDGEWVDGFIEELNEMRTYFHSYDRPGFGLDECGITLIPHESLALFYQVVKQVMYTHESDELHRLISKIAQAQVEQKDMIHFGL</sequence>
<protein>
    <submittedName>
        <fullName evidence="1">Short-chain dehydrogenase</fullName>
    </submittedName>
</protein>
<accession>A0ABT7MJJ7</accession>
<organism evidence="1 2">
    <name type="scientific">Exiguobacterium mexicanum</name>
    <dbReference type="NCBI Taxonomy" id="340146"/>
    <lineage>
        <taxon>Bacteria</taxon>
        <taxon>Bacillati</taxon>
        <taxon>Bacillota</taxon>
        <taxon>Bacilli</taxon>
        <taxon>Bacillales</taxon>
        <taxon>Bacillales Family XII. Incertae Sedis</taxon>
        <taxon>Exiguobacterium</taxon>
    </lineage>
</organism>
<reference evidence="1 2" key="1">
    <citation type="submission" date="2023-06" db="EMBL/GenBank/DDBJ databases">
        <title>Influencing factors and mechanism of Cr(VI) reduction by facultative anaerobic Exiguobacterium sp. PY14.</title>
        <authorList>
            <person name="Zou L."/>
        </authorList>
    </citation>
    <scope>NUCLEOTIDE SEQUENCE [LARGE SCALE GENOMIC DNA]</scope>
    <source>
        <strain evidence="1 2">PY14</strain>
    </source>
</reference>
<proteinExistence type="predicted"/>
<keyword evidence="2" id="KW-1185">Reference proteome</keyword>
<dbReference type="Proteomes" id="UP001230807">
    <property type="component" value="Unassembled WGS sequence"/>
</dbReference>
<dbReference type="EMBL" id="JASWER010000001">
    <property type="protein sequence ID" value="MDL5375599.1"/>
    <property type="molecule type" value="Genomic_DNA"/>
</dbReference>
<evidence type="ECO:0000313" key="2">
    <source>
        <dbReference type="Proteomes" id="UP001230807"/>
    </source>
</evidence>
<evidence type="ECO:0000313" key="1">
    <source>
        <dbReference type="EMBL" id="MDL5375599.1"/>
    </source>
</evidence>
<name>A0ABT7MJJ7_9BACL</name>